<gene>
    <name evidence="1" type="ORF">J2X20_003097</name>
</gene>
<keyword evidence="2" id="KW-1185">Reference proteome</keyword>
<dbReference type="Proteomes" id="UP001180453">
    <property type="component" value="Unassembled WGS sequence"/>
</dbReference>
<dbReference type="GO" id="GO:0016301">
    <property type="term" value="F:kinase activity"/>
    <property type="evidence" value="ECO:0007669"/>
    <property type="project" value="UniProtKB-KW"/>
</dbReference>
<evidence type="ECO:0000313" key="1">
    <source>
        <dbReference type="EMBL" id="MDR7270439.1"/>
    </source>
</evidence>
<accession>A0ABU1YNK7</accession>
<sequence length="301" mass="32533">MLTVGLLSPAELSQRLHGGLTLKTGPFAYRIHSTFPSVAAGLATLYADFQLEPEGGIADFHVHVQPVKGLRRWLGAQVEFRLDQHSPFLPLPADHAFALLEWGMNWCLASQANHYLLFHAAVLEKDGQCLVMPGDPGAGKSTLTAALMLSGWRLLSDEMAMVDRDDGRVTPLARPVSLKNQSIDVIRGFAPQAVLGEAARDTHKGTVSHLRPSAASVAGRARPARPTQLIFPRWRAGAPTQLTAVPKAQAFERLAGHAFNYSLLGRLGFELTASLIDASHCWDFSYSDLADGLAALEGLKS</sequence>
<comment type="caution">
    <text evidence="1">The sequence shown here is derived from an EMBL/GenBank/DDBJ whole genome shotgun (WGS) entry which is preliminary data.</text>
</comment>
<dbReference type="InterPro" id="IPR027417">
    <property type="entry name" value="P-loop_NTPase"/>
</dbReference>
<dbReference type="InterPro" id="IPR027600">
    <property type="entry name" value="HprK-rel_A"/>
</dbReference>
<dbReference type="RefSeq" id="WP_310266318.1">
    <property type="nucleotide sequence ID" value="NZ_JAVDXU010000002.1"/>
</dbReference>
<evidence type="ECO:0000313" key="2">
    <source>
        <dbReference type="Proteomes" id="UP001180453"/>
    </source>
</evidence>
<protein>
    <submittedName>
        <fullName evidence="1">HprK-related kinase A</fullName>
    </submittedName>
</protein>
<dbReference type="Gene3D" id="3.40.50.300">
    <property type="entry name" value="P-loop containing nucleotide triphosphate hydrolases"/>
    <property type="match status" value="1"/>
</dbReference>
<dbReference type="SUPFAM" id="SSF53795">
    <property type="entry name" value="PEP carboxykinase-like"/>
    <property type="match status" value="1"/>
</dbReference>
<reference evidence="1 2" key="1">
    <citation type="submission" date="2023-07" db="EMBL/GenBank/DDBJ databases">
        <title>Sorghum-associated microbial communities from plants grown in Nebraska, USA.</title>
        <authorList>
            <person name="Schachtman D."/>
        </authorList>
    </citation>
    <scope>NUCLEOTIDE SEQUENCE [LARGE SCALE GENOMIC DNA]</scope>
    <source>
        <strain evidence="1 2">BE314</strain>
    </source>
</reference>
<keyword evidence="1" id="KW-0808">Transferase</keyword>
<keyword evidence="1" id="KW-0418">Kinase</keyword>
<dbReference type="NCBIfam" id="TIGR04352">
    <property type="entry name" value="HprK_rel_A"/>
    <property type="match status" value="1"/>
</dbReference>
<name>A0ABU1YNK7_ROSSA</name>
<proteinExistence type="predicted"/>
<organism evidence="1 2">
    <name type="scientific">Roseateles saccharophilus</name>
    <name type="common">Pseudomonas saccharophila</name>
    <dbReference type="NCBI Taxonomy" id="304"/>
    <lineage>
        <taxon>Bacteria</taxon>
        <taxon>Pseudomonadati</taxon>
        <taxon>Pseudomonadota</taxon>
        <taxon>Betaproteobacteria</taxon>
        <taxon>Burkholderiales</taxon>
        <taxon>Sphaerotilaceae</taxon>
        <taxon>Roseateles</taxon>
    </lineage>
</organism>
<dbReference type="EMBL" id="JAVDXU010000002">
    <property type="protein sequence ID" value="MDR7270439.1"/>
    <property type="molecule type" value="Genomic_DNA"/>
</dbReference>